<gene>
    <name evidence="2" type="ORF">Thi970DRAFT_04583</name>
</gene>
<keyword evidence="3" id="KW-1185">Reference proteome</keyword>
<reference evidence="3" key="1">
    <citation type="submission" date="2011-06" db="EMBL/GenBank/DDBJ databases">
        <authorList>
            <consortium name="US DOE Joint Genome Institute (JGI-PGF)"/>
            <person name="Lucas S."/>
            <person name="Han J."/>
            <person name="Lapidus A."/>
            <person name="Cheng J.-F."/>
            <person name="Goodwin L."/>
            <person name="Pitluck S."/>
            <person name="Peters L."/>
            <person name="Land M.L."/>
            <person name="Hauser L."/>
            <person name="Vogl K."/>
            <person name="Liu Z."/>
            <person name="Overmann J."/>
            <person name="Frigaard N.-U."/>
            <person name="Bryant D.A."/>
            <person name="Woyke T.J."/>
        </authorList>
    </citation>
    <scope>NUCLEOTIDE SEQUENCE [LARGE SCALE GENOMIC DNA]</scope>
    <source>
        <strain evidence="3">970</strain>
    </source>
</reference>
<protein>
    <recommendedName>
        <fullName evidence="4">DUF1365 domain-containing protein</fullName>
    </recommendedName>
</protein>
<dbReference type="Proteomes" id="UP000002964">
    <property type="component" value="Unassembled WGS sequence"/>
</dbReference>
<dbReference type="PANTHER" id="PTHR33973">
    <property type="entry name" value="OS07G0153300 PROTEIN"/>
    <property type="match status" value="1"/>
</dbReference>
<dbReference type="OrthoDB" id="9778801at2"/>
<accession>H8Z7H9</accession>
<organism evidence="2 3">
    <name type="scientific">Thiorhodovibrio frisius</name>
    <dbReference type="NCBI Taxonomy" id="631362"/>
    <lineage>
        <taxon>Bacteria</taxon>
        <taxon>Pseudomonadati</taxon>
        <taxon>Pseudomonadota</taxon>
        <taxon>Gammaproteobacteria</taxon>
        <taxon>Chromatiales</taxon>
        <taxon>Chromatiaceae</taxon>
        <taxon>Thiorhodovibrio</taxon>
    </lineage>
</organism>
<dbReference type="STRING" id="631362.Thi970DRAFT_04583"/>
<sequence>MKHQAPTQTKPPTQAQAGSSSGPSPHRIYFTKVMHRRLFPVEYRFVYNVFSLLIDIDALDQLPRGPRFGKFQLMRFRPADHGPRDGKPLRPWVEEVLRSRDIDLEGGRIRLLCFPRVLGFGFNPLSVWYCEHRDGSLRAAIGEVSNTFGGKHFYLLAKEGAPIDWPLRARATKCFHVSPLMDMAGDYRFRLSEPDERLSVMIRQFHDDGRLKLVASQAGTGEPLTEQNLRQALKRMPLMTIKVIAAIHWQALKIWLRGAPLCPAPPAPKHEVT</sequence>
<evidence type="ECO:0000313" key="3">
    <source>
        <dbReference type="Proteomes" id="UP000002964"/>
    </source>
</evidence>
<evidence type="ECO:0008006" key="4">
    <source>
        <dbReference type="Google" id="ProtNLM"/>
    </source>
</evidence>
<dbReference type="EMBL" id="JH603170">
    <property type="protein sequence ID" value="EIC20909.1"/>
    <property type="molecule type" value="Genomic_DNA"/>
</dbReference>
<dbReference type="Pfam" id="PF07103">
    <property type="entry name" value="DUF1365"/>
    <property type="match status" value="1"/>
</dbReference>
<dbReference type="AlphaFoldDB" id="H8Z7H9"/>
<feature type="compositionally biased region" description="Polar residues" evidence="1">
    <location>
        <begin position="1"/>
        <end position="23"/>
    </location>
</feature>
<evidence type="ECO:0000313" key="2">
    <source>
        <dbReference type="EMBL" id="EIC20909.1"/>
    </source>
</evidence>
<dbReference type="PANTHER" id="PTHR33973:SF4">
    <property type="entry name" value="OS07G0153300 PROTEIN"/>
    <property type="match status" value="1"/>
</dbReference>
<evidence type="ECO:0000256" key="1">
    <source>
        <dbReference type="SAM" id="MobiDB-lite"/>
    </source>
</evidence>
<dbReference type="InterPro" id="IPR010775">
    <property type="entry name" value="DUF1365"/>
</dbReference>
<reference evidence="2 3" key="2">
    <citation type="submission" date="2011-11" db="EMBL/GenBank/DDBJ databases">
        <authorList>
            <consortium name="US DOE Joint Genome Institute"/>
            <person name="Lucas S."/>
            <person name="Han J."/>
            <person name="Lapidus A."/>
            <person name="Cheng J.-F."/>
            <person name="Goodwin L."/>
            <person name="Pitluck S."/>
            <person name="Peters L."/>
            <person name="Ovchinnikova G."/>
            <person name="Zhang X."/>
            <person name="Detter J.C."/>
            <person name="Han C."/>
            <person name="Tapia R."/>
            <person name="Land M."/>
            <person name="Hauser L."/>
            <person name="Kyrpides N."/>
            <person name="Ivanova N."/>
            <person name="Pagani I."/>
            <person name="Vogl K."/>
            <person name="Liu Z."/>
            <person name="Overmann J."/>
            <person name="Frigaard N.-U."/>
            <person name="Bryant D."/>
            <person name="Woyke T."/>
        </authorList>
    </citation>
    <scope>NUCLEOTIDE SEQUENCE [LARGE SCALE GENOMIC DNA]</scope>
    <source>
        <strain evidence="2 3">970</strain>
    </source>
</reference>
<name>H8Z7H9_9GAMM</name>
<dbReference type="HOGENOM" id="CLU_065913_1_0_6"/>
<proteinExistence type="predicted"/>
<dbReference type="eggNOG" id="COG3496">
    <property type="taxonomic scope" value="Bacteria"/>
</dbReference>
<feature type="region of interest" description="Disordered" evidence="1">
    <location>
        <begin position="1"/>
        <end position="24"/>
    </location>
</feature>
<dbReference type="RefSeq" id="WP_009151312.1">
    <property type="nucleotide sequence ID" value="NZ_CP121471.1"/>
</dbReference>